<reference evidence="17" key="1">
    <citation type="submission" date="2014-11" db="EMBL/GenBank/DDBJ databases">
        <authorList>
            <person name="Hornung B.V."/>
        </authorList>
    </citation>
    <scope>NUCLEOTIDE SEQUENCE</scope>
    <source>
        <strain evidence="17">INE</strain>
    </source>
</reference>
<evidence type="ECO:0000256" key="2">
    <source>
        <dbReference type="ARBA" id="ARBA00004651"/>
    </source>
</evidence>
<dbReference type="Gene3D" id="1.10.1760.20">
    <property type="match status" value="1"/>
</dbReference>
<evidence type="ECO:0000313" key="17">
    <source>
        <dbReference type="EMBL" id="CEJ08853.1"/>
    </source>
</evidence>
<evidence type="ECO:0000256" key="12">
    <source>
        <dbReference type="ARBA" id="ARBA00023012"/>
    </source>
</evidence>
<dbReference type="SUPFAM" id="SSF55874">
    <property type="entry name" value="ATPase domain of HSP90 chaperone/DNA topoisomerase II/histidine kinase"/>
    <property type="match status" value="1"/>
</dbReference>
<feature type="transmembrane region" description="Helical" evidence="14">
    <location>
        <begin position="43"/>
        <end position="61"/>
    </location>
</feature>
<proteinExistence type="predicted"/>
<dbReference type="InterPro" id="IPR004358">
    <property type="entry name" value="Sig_transdc_His_kin-like_C"/>
</dbReference>
<evidence type="ECO:0000256" key="5">
    <source>
        <dbReference type="ARBA" id="ARBA00022553"/>
    </source>
</evidence>
<feature type="domain" description="Histidine kinase" evidence="15">
    <location>
        <begin position="459"/>
        <end position="558"/>
    </location>
</feature>
<gene>
    <name evidence="16" type="ORF">DEACI_2089</name>
    <name evidence="17" type="ORF">DEACI_3334</name>
</gene>
<organism evidence="16">
    <name type="scientific">Acididesulfobacillus acetoxydans</name>
    <dbReference type="NCBI Taxonomy" id="1561005"/>
    <lineage>
        <taxon>Bacteria</taxon>
        <taxon>Bacillati</taxon>
        <taxon>Bacillota</taxon>
        <taxon>Clostridia</taxon>
        <taxon>Eubacteriales</taxon>
        <taxon>Peptococcaceae</taxon>
        <taxon>Acididesulfobacillus</taxon>
    </lineage>
</organism>
<dbReference type="EMBL" id="LR746496">
    <property type="protein sequence ID" value="CAA7601422.1"/>
    <property type="molecule type" value="Genomic_DNA"/>
</dbReference>
<dbReference type="InterPro" id="IPR005467">
    <property type="entry name" value="His_kinase_dom"/>
</dbReference>
<dbReference type="InterPro" id="IPR011620">
    <property type="entry name" value="Sig_transdc_His_kinase_LytS_TM"/>
</dbReference>
<dbReference type="GO" id="GO:0005886">
    <property type="term" value="C:plasma membrane"/>
    <property type="evidence" value="ECO:0007669"/>
    <property type="project" value="UniProtKB-SubCell"/>
</dbReference>
<evidence type="ECO:0000256" key="4">
    <source>
        <dbReference type="ARBA" id="ARBA00022475"/>
    </source>
</evidence>
<keyword evidence="11 14" id="KW-1133">Transmembrane helix</keyword>
<keyword evidence="7 14" id="KW-0812">Transmembrane</keyword>
<evidence type="ECO:0000256" key="14">
    <source>
        <dbReference type="SAM" id="Phobius"/>
    </source>
</evidence>
<dbReference type="Pfam" id="PF06580">
    <property type="entry name" value="His_kinase"/>
    <property type="match status" value="1"/>
</dbReference>
<dbReference type="InterPro" id="IPR050640">
    <property type="entry name" value="Bact_2-comp_sensor_kinase"/>
</dbReference>
<evidence type="ECO:0000256" key="9">
    <source>
        <dbReference type="ARBA" id="ARBA00022777"/>
    </source>
</evidence>
<feature type="transmembrane region" description="Helical" evidence="14">
    <location>
        <begin position="168"/>
        <end position="188"/>
    </location>
</feature>
<dbReference type="PRINTS" id="PR00344">
    <property type="entry name" value="BCTRLSENSOR"/>
</dbReference>
<dbReference type="Pfam" id="PF02518">
    <property type="entry name" value="HATPase_c"/>
    <property type="match status" value="1"/>
</dbReference>
<evidence type="ECO:0000313" key="16">
    <source>
        <dbReference type="EMBL" id="CAA7601422.1"/>
    </source>
</evidence>
<dbReference type="InterPro" id="IPR003594">
    <property type="entry name" value="HATPase_dom"/>
</dbReference>
<dbReference type="PANTHER" id="PTHR34220">
    <property type="entry name" value="SENSOR HISTIDINE KINASE YPDA"/>
    <property type="match status" value="1"/>
</dbReference>
<dbReference type="Proteomes" id="UP001071230">
    <property type="component" value="Unassembled WGS sequence"/>
</dbReference>
<dbReference type="SMART" id="SM00065">
    <property type="entry name" value="GAF"/>
    <property type="match status" value="1"/>
</dbReference>
<feature type="transmembrane region" description="Helical" evidence="14">
    <location>
        <begin position="73"/>
        <end position="93"/>
    </location>
</feature>
<feature type="transmembrane region" description="Helical" evidence="14">
    <location>
        <begin position="5"/>
        <end position="23"/>
    </location>
</feature>
<reference evidence="16" key="2">
    <citation type="submission" date="2020-01" db="EMBL/GenBank/DDBJ databases">
        <authorList>
            <person name="Hornung B."/>
        </authorList>
    </citation>
    <scope>NUCLEOTIDE SEQUENCE</scope>
    <source>
        <strain evidence="16">PacBioINE</strain>
    </source>
</reference>
<evidence type="ECO:0000256" key="11">
    <source>
        <dbReference type="ARBA" id="ARBA00022989"/>
    </source>
</evidence>
<evidence type="ECO:0000256" key="13">
    <source>
        <dbReference type="ARBA" id="ARBA00023136"/>
    </source>
</evidence>
<dbReference type="SMART" id="SM00387">
    <property type="entry name" value="HATPase_c"/>
    <property type="match status" value="1"/>
</dbReference>
<evidence type="ECO:0000256" key="7">
    <source>
        <dbReference type="ARBA" id="ARBA00022692"/>
    </source>
</evidence>
<dbReference type="GO" id="GO:0000155">
    <property type="term" value="F:phosphorelay sensor kinase activity"/>
    <property type="evidence" value="ECO:0007669"/>
    <property type="project" value="InterPro"/>
</dbReference>
<comment type="subcellular location">
    <subcellularLocation>
        <location evidence="2">Cell membrane</location>
        <topology evidence="2">Multi-pass membrane protein</topology>
    </subcellularLocation>
</comment>
<accession>A0A8S0WFX3</accession>
<feature type="transmembrane region" description="Helical" evidence="14">
    <location>
        <begin position="136"/>
        <end position="156"/>
    </location>
</feature>
<feature type="transmembrane region" description="Helical" evidence="14">
    <location>
        <begin position="99"/>
        <end position="124"/>
    </location>
</feature>
<dbReference type="AlphaFoldDB" id="A0A8S0WFX3"/>
<evidence type="ECO:0000256" key="1">
    <source>
        <dbReference type="ARBA" id="ARBA00000085"/>
    </source>
</evidence>
<keyword evidence="5" id="KW-0597">Phosphoprotein</keyword>
<dbReference type="RefSeq" id="WP_240984951.1">
    <property type="nucleotide sequence ID" value="NZ_CDGJ01000096.1"/>
</dbReference>
<keyword evidence="6 16" id="KW-0808">Transferase</keyword>
<dbReference type="SUPFAM" id="SSF55781">
    <property type="entry name" value="GAF domain-like"/>
    <property type="match status" value="1"/>
</dbReference>
<name>A0A8S0WFX3_9FIRM</name>
<dbReference type="GO" id="GO:0005524">
    <property type="term" value="F:ATP binding"/>
    <property type="evidence" value="ECO:0007669"/>
    <property type="project" value="UniProtKB-KW"/>
</dbReference>
<evidence type="ECO:0000256" key="3">
    <source>
        <dbReference type="ARBA" id="ARBA00012438"/>
    </source>
</evidence>
<keyword evidence="10" id="KW-0067">ATP-binding</keyword>
<dbReference type="Gene3D" id="3.30.450.40">
    <property type="match status" value="1"/>
</dbReference>
<dbReference type="EMBL" id="CDGJ01000096">
    <property type="protein sequence ID" value="CEJ08853.1"/>
    <property type="molecule type" value="Genomic_DNA"/>
</dbReference>
<dbReference type="InterPro" id="IPR036890">
    <property type="entry name" value="HATPase_C_sf"/>
</dbReference>
<evidence type="ECO:0000259" key="15">
    <source>
        <dbReference type="PROSITE" id="PS50109"/>
    </source>
</evidence>
<evidence type="ECO:0000256" key="6">
    <source>
        <dbReference type="ARBA" id="ARBA00022679"/>
    </source>
</evidence>
<comment type="catalytic activity">
    <reaction evidence="1">
        <text>ATP + protein L-histidine = ADP + protein N-phospho-L-histidine.</text>
        <dbReference type="EC" id="2.7.13.3"/>
    </reaction>
</comment>
<dbReference type="GO" id="GO:0071555">
    <property type="term" value="P:cell wall organization"/>
    <property type="evidence" value="ECO:0007669"/>
    <property type="project" value="InterPro"/>
</dbReference>
<dbReference type="EC" id="2.7.13.3" evidence="3"/>
<evidence type="ECO:0000256" key="10">
    <source>
        <dbReference type="ARBA" id="ARBA00022840"/>
    </source>
</evidence>
<evidence type="ECO:0000256" key="8">
    <source>
        <dbReference type="ARBA" id="ARBA00022741"/>
    </source>
</evidence>
<evidence type="ECO:0000313" key="18">
    <source>
        <dbReference type="Proteomes" id="UP001071230"/>
    </source>
</evidence>
<dbReference type="Proteomes" id="UP000836597">
    <property type="component" value="Chromosome"/>
</dbReference>
<protein>
    <recommendedName>
        <fullName evidence="3">histidine kinase</fullName>
        <ecNumber evidence="3">2.7.13.3</ecNumber>
    </recommendedName>
</protein>
<dbReference type="InterPro" id="IPR010559">
    <property type="entry name" value="Sig_transdc_His_kin_internal"/>
</dbReference>
<keyword evidence="18" id="KW-1185">Reference proteome</keyword>
<dbReference type="Pfam" id="PF01590">
    <property type="entry name" value="GAF"/>
    <property type="match status" value="1"/>
</dbReference>
<dbReference type="InterPro" id="IPR003018">
    <property type="entry name" value="GAF"/>
</dbReference>
<dbReference type="Pfam" id="PF07694">
    <property type="entry name" value="5TM-5TMR_LYT"/>
    <property type="match status" value="1"/>
</dbReference>
<dbReference type="InterPro" id="IPR029016">
    <property type="entry name" value="GAF-like_dom_sf"/>
</dbReference>
<keyword evidence="13 14" id="KW-0472">Membrane</keyword>
<keyword evidence="8" id="KW-0547">Nucleotide-binding</keyword>
<dbReference type="PROSITE" id="PS50109">
    <property type="entry name" value="HIS_KIN"/>
    <property type="match status" value="1"/>
</dbReference>
<keyword evidence="9 16" id="KW-0418">Kinase</keyword>
<keyword evidence="12" id="KW-0902">Two-component regulatory system</keyword>
<sequence>MFWRLFLKLAQNISVLVTISYLLSKTRIFKKAMRLKNSWAEKLLLVAVFSAIGIMGTYTGVSIKGALANSRVVGVVVGALLGGPFVGIGAGIIAGLHRYLIGGFTAFSCALATVAEAAAAAWFSRKESPKRLSWKFGLAIGVGTETLQMLIILAIARPFAAAWDLVQTIGLPMIVMNSIGIAIFLVIARTSLEEEERAGAVQAQKALEIANITLPILRQGLNEKTAQEVAQIIFERAEVEAVALTNREIILAHVGSGCSHHLAGAPIMTQATRMAMEAGEMQLAEDKGQIGCRNKDCTLRSAVVVPLFSRGEVSGTLKLYQDRDHGIGSVEIQLAQGLAGLFSTQLELAALEEQAKLVTKAELKALQAQINPHFLFNALNTIVSLVRTDGEKARNLLIQLGEFFRKNIQRGDKFVTLREELEHIRAYLSIEQARFGDSLKVVEQVQPEAEDWLLPALTLQPLVENAIKHGIYPKIEGGTVEIRCWIEGSTLRVMIGDDGVGIRGEKLEEVYLKKNDSAQGAGVGLSNVNDRLKYLYGTGLTIDSEPGHGTRVLICIPG</sequence>
<dbReference type="KEGG" id="aacx:DEACI_2089"/>
<dbReference type="Gene3D" id="3.30.565.10">
    <property type="entry name" value="Histidine kinase-like ATPase, C-terminal domain"/>
    <property type="match status" value="1"/>
</dbReference>
<keyword evidence="4" id="KW-1003">Cell membrane</keyword>
<dbReference type="PANTHER" id="PTHR34220:SF7">
    <property type="entry name" value="SENSOR HISTIDINE KINASE YPDA"/>
    <property type="match status" value="1"/>
</dbReference>